<dbReference type="CDD" id="cd19082">
    <property type="entry name" value="AKR_AKR10A1_2"/>
    <property type="match status" value="1"/>
</dbReference>
<sequence>MVRADEEERAFTLLDEVFEAGGTAFDTAHQYGSGEAERVFGRWVRGRGVRDDVVVIGKGAHHSRDRNRVTPFDITADLHDSLARFGFDHVDLYLLHRDDPSVPVGPIVETLNEHAEAGRINAFGGSNWSAGRIREANAYAEERGLRPFVASSPNLSLAVQAKEPWPGCVSVSGEAGEADRRWYAEEGMPLLTWSSLAGGFFSGRFTRENLGSFDGYFDRLCVETYCHEDNFRRLDRARVLAEERGLSVPQVALAYVLNQPVEVFALVGCNSGEEFRANVEAAGVGLTPEELAWLEGDDGTDASGEGPRPSSA</sequence>
<dbReference type="GO" id="GO:0005829">
    <property type="term" value="C:cytosol"/>
    <property type="evidence" value="ECO:0007669"/>
    <property type="project" value="TreeGrafter"/>
</dbReference>
<keyword evidence="1" id="KW-0560">Oxidoreductase</keyword>
<feature type="domain" description="NADP-dependent oxidoreductase" evidence="2">
    <location>
        <begin position="7"/>
        <end position="293"/>
    </location>
</feature>
<dbReference type="EMBL" id="CP045119">
    <property type="protein sequence ID" value="QIN85184.1"/>
    <property type="molecule type" value="Genomic_DNA"/>
</dbReference>
<dbReference type="GO" id="GO:0016491">
    <property type="term" value="F:oxidoreductase activity"/>
    <property type="evidence" value="ECO:0007669"/>
    <property type="project" value="UniProtKB-KW"/>
</dbReference>
<dbReference type="InterPro" id="IPR036812">
    <property type="entry name" value="NAD(P)_OxRdtase_dom_sf"/>
</dbReference>
<dbReference type="SUPFAM" id="SSF51430">
    <property type="entry name" value="NAD(P)-linked oxidoreductase"/>
    <property type="match status" value="1"/>
</dbReference>
<dbReference type="Proteomes" id="UP000501452">
    <property type="component" value="Chromosome"/>
</dbReference>
<evidence type="ECO:0000256" key="1">
    <source>
        <dbReference type="ARBA" id="ARBA00023002"/>
    </source>
</evidence>
<keyword evidence="4" id="KW-1185">Reference proteome</keyword>
<dbReference type="Gene3D" id="3.20.20.100">
    <property type="entry name" value="NADP-dependent oxidoreductase domain"/>
    <property type="match status" value="1"/>
</dbReference>
<dbReference type="AlphaFoldDB" id="A0A6G8QF96"/>
<evidence type="ECO:0000313" key="4">
    <source>
        <dbReference type="Proteomes" id="UP000501452"/>
    </source>
</evidence>
<dbReference type="InterPro" id="IPR023210">
    <property type="entry name" value="NADP_OxRdtase_dom"/>
</dbReference>
<dbReference type="Pfam" id="PF00248">
    <property type="entry name" value="Aldo_ket_red"/>
    <property type="match status" value="1"/>
</dbReference>
<dbReference type="KEGG" id="rub:GBA63_13360"/>
<evidence type="ECO:0000259" key="2">
    <source>
        <dbReference type="Pfam" id="PF00248"/>
    </source>
</evidence>
<gene>
    <name evidence="3" type="ORF">GBA63_13360</name>
</gene>
<organism evidence="3 4">
    <name type="scientific">Rubrobacter tropicus</name>
    <dbReference type="NCBI Taxonomy" id="2653851"/>
    <lineage>
        <taxon>Bacteria</taxon>
        <taxon>Bacillati</taxon>
        <taxon>Actinomycetota</taxon>
        <taxon>Rubrobacteria</taxon>
        <taxon>Rubrobacterales</taxon>
        <taxon>Rubrobacteraceae</taxon>
        <taxon>Rubrobacter</taxon>
    </lineage>
</organism>
<proteinExistence type="predicted"/>
<protein>
    <submittedName>
        <fullName evidence="3">Aldo/keto reductase</fullName>
    </submittedName>
</protein>
<dbReference type="InterPro" id="IPR050523">
    <property type="entry name" value="AKR_Detox_Biosynth"/>
</dbReference>
<evidence type="ECO:0000313" key="3">
    <source>
        <dbReference type="EMBL" id="QIN85184.1"/>
    </source>
</evidence>
<dbReference type="PANTHER" id="PTHR43364">
    <property type="entry name" value="NADH-SPECIFIC METHYLGLYOXAL REDUCTASE-RELATED"/>
    <property type="match status" value="1"/>
</dbReference>
<accession>A0A6G8QF96</accession>
<reference evidence="3 4" key="1">
    <citation type="submission" date="2019-10" db="EMBL/GenBank/DDBJ databases">
        <title>Rubrobacter sp nov SCSIO 52090 isolated from a deep-sea sediment in the South China Sea.</title>
        <authorList>
            <person name="Chen R.W."/>
        </authorList>
    </citation>
    <scope>NUCLEOTIDE SEQUENCE [LARGE SCALE GENOMIC DNA]</scope>
    <source>
        <strain evidence="3 4">SCSIO 52909</strain>
    </source>
</reference>
<name>A0A6G8QF96_9ACTN</name>
<dbReference type="PANTHER" id="PTHR43364:SF4">
    <property type="entry name" value="NAD(P)-LINKED OXIDOREDUCTASE SUPERFAMILY PROTEIN"/>
    <property type="match status" value="1"/>
</dbReference>